<keyword evidence="1" id="KW-0732">Signal</keyword>
<protein>
    <submittedName>
        <fullName evidence="2">Uncharacterized protein</fullName>
    </submittedName>
</protein>
<sequence length="140" mass="15192">MRLKAGCIVIVIAASVSFSAAACDPETGERRQMIFLEAGDKVVEYWEMVPADIKPVELPSGRKVGVSIAPATPHKYLENVSSGRFSPELVEIRLYDLAGEEPVETHMSWGGANSVQGFGDFTLNLLKPVCYQAEFKSVSG</sequence>
<feature type="chain" id="PRO_5043970528" evidence="1">
    <location>
        <begin position="23"/>
        <end position="140"/>
    </location>
</feature>
<dbReference type="AlphaFoldDB" id="A0AAW9R497"/>
<evidence type="ECO:0000256" key="1">
    <source>
        <dbReference type="SAM" id="SignalP"/>
    </source>
</evidence>
<organism evidence="2 3">
    <name type="scientific">Denitratimonas tolerans</name>
    <dbReference type="NCBI Taxonomy" id="1338420"/>
    <lineage>
        <taxon>Bacteria</taxon>
        <taxon>Pseudomonadati</taxon>
        <taxon>Pseudomonadota</taxon>
        <taxon>Gammaproteobacteria</taxon>
        <taxon>Lysobacterales</taxon>
        <taxon>Lysobacteraceae</taxon>
        <taxon>Denitratimonas</taxon>
    </lineage>
</organism>
<dbReference type="Proteomes" id="UP001364472">
    <property type="component" value="Unassembled WGS sequence"/>
</dbReference>
<evidence type="ECO:0000313" key="3">
    <source>
        <dbReference type="Proteomes" id="UP001364472"/>
    </source>
</evidence>
<accession>A0AAW9R497</accession>
<evidence type="ECO:0000313" key="2">
    <source>
        <dbReference type="EMBL" id="MEJ1249247.1"/>
    </source>
</evidence>
<gene>
    <name evidence="2" type="ORF">WB794_06120</name>
</gene>
<name>A0AAW9R497_9GAMM</name>
<proteinExistence type="predicted"/>
<dbReference type="PROSITE" id="PS51257">
    <property type="entry name" value="PROKAR_LIPOPROTEIN"/>
    <property type="match status" value="1"/>
</dbReference>
<dbReference type="RefSeq" id="WP_337334960.1">
    <property type="nucleotide sequence ID" value="NZ_JBBDHC010000006.1"/>
</dbReference>
<keyword evidence="3" id="KW-1185">Reference proteome</keyword>
<comment type="caution">
    <text evidence="2">The sequence shown here is derived from an EMBL/GenBank/DDBJ whole genome shotgun (WGS) entry which is preliminary data.</text>
</comment>
<feature type="signal peptide" evidence="1">
    <location>
        <begin position="1"/>
        <end position="22"/>
    </location>
</feature>
<dbReference type="EMBL" id="JBBDHC010000006">
    <property type="protein sequence ID" value="MEJ1249247.1"/>
    <property type="molecule type" value="Genomic_DNA"/>
</dbReference>
<reference evidence="2 3" key="1">
    <citation type="journal article" date="2016" name="Antonie Van Leeuwenhoek">
        <title>Denitratimonas tolerans gen. nov., sp. nov., a denitrifying bacterium isolated from a bioreactor for tannery wastewater treatment.</title>
        <authorList>
            <person name="Han S.I."/>
            <person name="Kim J.O."/>
            <person name="Lee Y.R."/>
            <person name="Ekpeghere K.I."/>
            <person name="Koh S.C."/>
            <person name="Whang K.S."/>
        </authorList>
    </citation>
    <scope>NUCLEOTIDE SEQUENCE [LARGE SCALE GENOMIC DNA]</scope>
    <source>
        <strain evidence="2 3">KACC 17565</strain>
    </source>
</reference>